<organism evidence="1 2">
    <name type="scientific">Streptomyces acidiscabies</name>
    <dbReference type="NCBI Taxonomy" id="42234"/>
    <lineage>
        <taxon>Bacteria</taxon>
        <taxon>Bacillati</taxon>
        <taxon>Actinomycetota</taxon>
        <taxon>Actinomycetes</taxon>
        <taxon>Kitasatosporales</taxon>
        <taxon>Streptomycetaceae</taxon>
        <taxon>Streptomyces</taxon>
    </lineage>
</organism>
<evidence type="ECO:0000313" key="1">
    <source>
        <dbReference type="EMBL" id="KND26195.1"/>
    </source>
</evidence>
<accession>A0A0L0JLD8</accession>
<dbReference type="PATRIC" id="fig|42234.21.peg.8008"/>
<dbReference type="AlphaFoldDB" id="A0A0L0JLD8"/>
<dbReference type="OrthoDB" id="4328597at2"/>
<dbReference type="EMBL" id="JPPY01000214">
    <property type="protein sequence ID" value="KND26195.1"/>
    <property type="molecule type" value="Genomic_DNA"/>
</dbReference>
<dbReference type="eggNOG" id="ENOG5031Z5A">
    <property type="taxonomic scope" value="Bacteria"/>
</dbReference>
<gene>
    <name evidence="1" type="ORF">IQ63_38910</name>
</gene>
<name>A0A0L0JLD8_9ACTN</name>
<reference evidence="2" key="1">
    <citation type="submission" date="2014-07" db="EMBL/GenBank/DDBJ databases">
        <title>Genome sequencing of plant-pathogenic Streptomyces species.</title>
        <authorList>
            <person name="Harrison J."/>
            <person name="Sapp M."/>
            <person name="Thwaites R."/>
            <person name="Studholme D.J."/>
        </authorList>
    </citation>
    <scope>NUCLEOTIDE SEQUENCE [LARGE SCALE GENOMIC DNA]</scope>
    <source>
        <strain evidence="2">NCPPB 4445</strain>
    </source>
</reference>
<sequence>MEWRTENFGTSHEGRPRAVLPDGTEPGPVYFDVGSGADIPKSTEWWVYDGTLRAPEASHLRAACSCGWRGETHHPLDWSRVPRHHPYDYDTSALEEEWDRHIREVESRSVPLPTDVEAMIDELDRRLGDLADQAPLAALRAVTALERITSDAGREAAYNVRADELSWETIAKALGLTEDDAHSLLFRLSFRR</sequence>
<evidence type="ECO:0000313" key="2">
    <source>
        <dbReference type="Proteomes" id="UP000037151"/>
    </source>
</evidence>
<dbReference type="RefSeq" id="WP_050374821.1">
    <property type="nucleotide sequence ID" value="NZ_BCMK01000003.1"/>
</dbReference>
<comment type="caution">
    <text evidence="1">The sequence shown here is derived from an EMBL/GenBank/DDBJ whole genome shotgun (WGS) entry which is preliminary data.</text>
</comment>
<protein>
    <submittedName>
        <fullName evidence="1">Uncharacterized protein</fullName>
    </submittedName>
</protein>
<proteinExistence type="predicted"/>
<dbReference type="Proteomes" id="UP000037151">
    <property type="component" value="Unassembled WGS sequence"/>
</dbReference>